<dbReference type="Pfam" id="PF01522">
    <property type="entry name" value="Polysacc_deac_1"/>
    <property type="match status" value="1"/>
</dbReference>
<dbReference type="Gene3D" id="3.20.20.370">
    <property type="entry name" value="Glycoside hydrolase/deacetylase"/>
    <property type="match status" value="1"/>
</dbReference>
<protein>
    <submittedName>
        <fullName evidence="2">Polysaccharide deacetylase</fullName>
    </submittedName>
</protein>
<gene>
    <name evidence="2" type="ORF">CLV54_2652</name>
</gene>
<dbReference type="EMBL" id="PGFB01000004">
    <property type="protein sequence ID" value="PJJ61702.1"/>
    <property type="molecule type" value="Genomic_DNA"/>
</dbReference>
<reference evidence="2 3" key="1">
    <citation type="submission" date="2017-11" db="EMBL/GenBank/DDBJ databases">
        <title>Genomic Encyclopedia of Archaeal and Bacterial Type Strains, Phase II (KMG-II): From Individual Species to Whole Genera.</title>
        <authorList>
            <person name="Goeker M."/>
        </authorList>
    </citation>
    <scope>NUCLEOTIDE SEQUENCE [LARGE SCALE GENOMIC DNA]</scope>
    <source>
        <strain evidence="2 3">DSM 25625</strain>
    </source>
</reference>
<comment type="caution">
    <text evidence="2">The sequence shown here is derived from an EMBL/GenBank/DDBJ whole genome shotgun (WGS) entry which is preliminary data.</text>
</comment>
<dbReference type="GO" id="GO:0005975">
    <property type="term" value="P:carbohydrate metabolic process"/>
    <property type="evidence" value="ECO:0007669"/>
    <property type="project" value="InterPro"/>
</dbReference>
<evidence type="ECO:0000313" key="3">
    <source>
        <dbReference type="Proteomes" id="UP000230161"/>
    </source>
</evidence>
<dbReference type="PANTHER" id="PTHR47561:SF1">
    <property type="entry name" value="POLYSACCHARIDE DEACETYLASE FAMILY PROTEIN (AFU_ORTHOLOGUE AFUA_6G05030)"/>
    <property type="match status" value="1"/>
</dbReference>
<accession>A0A2M9BUY8</accession>
<evidence type="ECO:0000313" key="2">
    <source>
        <dbReference type="EMBL" id="PJJ61702.1"/>
    </source>
</evidence>
<dbReference type="CDD" id="cd10938">
    <property type="entry name" value="CE4_HpPgdA_like"/>
    <property type="match status" value="1"/>
</dbReference>
<dbReference type="PANTHER" id="PTHR47561">
    <property type="entry name" value="POLYSACCHARIDE DEACETYLASE FAMILY PROTEIN (AFU_ORTHOLOGUE AFUA_6G05030)"/>
    <property type="match status" value="1"/>
</dbReference>
<proteinExistence type="predicted"/>
<sequence length="280" mass="31557">MPITMPEGTTTAVAITIDFDAHSPWMGGFGLTSPSVLSRGEFGAEVGVPRLLSLFERLDIPTTWCTPGHDLVTFPDRVESVMAAGHEIAAHGAYHEDLRSLDEERERELMVLQLEQHLAITGLKPRGYRSPAWDFSAATMGILEEFGFEWDSSLMGREFEPYHPRPVTLAYESANTFGAPSPVLELPVSWYLDDWPAVEYIPGVSPQMGSHRVMLQRWKDIFEYARTRVDNALYTLTVHPQTIGRAHHIAGFEELLTEMRGHDDVWFATLSEIYDAYTDD</sequence>
<dbReference type="RefSeq" id="WP_100345406.1">
    <property type="nucleotide sequence ID" value="NZ_PGFB01000004.1"/>
</dbReference>
<name>A0A2M9BUY8_9MICO</name>
<dbReference type="InterPro" id="IPR011330">
    <property type="entry name" value="Glyco_hydro/deAcase_b/a-brl"/>
</dbReference>
<feature type="domain" description="NodB homology" evidence="1">
    <location>
        <begin position="34"/>
        <end position="280"/>
    </location>
</feature>
<dbReference type="AlphaFoldDB" id="A0A2M9BUY8"/>
<dbReference type="OrthoDB" id="9784220at2"/>
<keyword evidence="3" id="KW-1185">Reference proteome</keyword>
<dbReference type="Proteomes" id="UP000230161">
    <property type="component" value="Unassembled WGS sequence"/>
</dbReference>
<evidence type="ECO:0000259" key="1">
    <source>
        <dbReference type="PROSITE" id="PS51677"/>
    </source>
</evidence>
<dbReference type="InterPro" id="IPR002509">
    <property type="entry name" value="NODB_dom"/>
</dbReference>
<organism evidence="2 3">
    <name type="scientific">Compostimonas suwonensis</name>
    <dbReference type="NCBI Taxonomy" id="1048394"/>
    <lineage>
        <taxon>Bacteria</taxon>
        <taxon>Bacillati</taxon>
        <taxon>Actinomycetota</taxon>
        <taxon>Actinomycetes</taxon>
        <taxon>Micrococcales</taxon>
        <taxon>Microbacteriaceae</taxon>
        <taxon>Compostimonas</taxon>
    </lineage>
</organism>
<dbReference type="SUPFAM" id="SSF88713">
    <property type="entry name" value="Glycoside hydrolase/deacetylase"/>
    <property type="match status" value="1"/>
</dbReference>
<dbReference type="GO" id="GO:0016810">
    <property type="term" value="F:hydrolase activity, acting on carbon-nitrogen (but not peptide) bonds"/>
    <property type="evidence" value="ECO:0007669"/>
    <property type="project" value="InterPro"/>
</dbReference>
<dbReference type="InterPro" id="IPR037950">
    <property type="entry name" value="PgdA-like"/>
</dbReference>
<dbReference type="PROSITE" id="PS51677">
    <property type="entry name" value="NODB"/>
    <property type="match status" value="1"/>
</dbReference>